<dbReference type="AlphaFoldDB" id="A0A915KQG6"/>
<protein>
    <submittedName>
        <fullName evidence="2">Uncharacterized protein</fullName>
    </submittedName>
</protein>
<dbReference type="WBParaSite" id="nRc.2.0.1.t40714-RA">
    <property type="protein sequence ID" value="nRc.2.0.1.t40714-RA"/>
    <property type="gene ID" value="nRc.2.0.1.g40714"/>
</dbReference>
<keyword evidence="1" id="KW-1185">Reference proteome</keyword>
<sequence>MDQLASATPYIIDTTPRARTHQKTIGPLTTRRHFHLDDRPPQICPINLDNTRMRTPFFEGPPCHVPTNFAQCH</sequence>
<accession>A0A915KQG6</accession>
<evidence type="ECO:0000313" key="2">
    <source>
        <dbReference type="WBParaSite" id="nRc.2.0.1.t40714-RA"/>
    </source>
</evidence>
<organism evidence="1 2">
    <name type="scientific">Romanomermis culicivorax</name>
    <name type="common">Nematode worm</name>
    <dbReference type="NCBI Taxonomy" id="13658"/>
    <lineage>
        <taxon>Eukaryota</taxon>
        <taxon>Metazoa</taxon>
        <taxon>Ecdysozoa</taxon>
        <taxon>Nematoda</taxon>
        <taxon>Enoplea</taxon>
        <taxon>Dorylaimia</taxon>
        <taxon>Mermithida</taxon>
        <taxon>Mermithoidea</taxon>
        <taxon>Mermithidae</taxon>
        <taxon>Romanomermis</taxon>
    </lineage>
</organism>
<proteinExistence type="predicted"/>
<name>A0A915KQG6_ROMCU</name>
<dbReference type="Proteomes" id="UP000887565">
    <property type="component" value="Unplaced"/>
</dbReference>
<evidence type="ECO:0000313" key="1">
    <source>
        <dbReference type="Proteomes" id="UP000887565"/>
    </source>
</evidence>
<reference evidence="2" key="1">
    <citation type="submission" date="2022-11" db="UniProtKB">
        <authorList>
            <consortium name="WormBaseParasite"/>
        </authorList>
    </citation>
    <scope>IDENTIFICATION</scope>
</reference>